<dbReference type="InterPro" id="IPR001638">
    <property type="entry name" value="Solute-binding_3/MltF_N"/>
</dbReference>
<evidence type="ECO:0000313" key="3">
    <source>
        <dbReference type="EMBL" id="MBC3812951.1"/>
    </source>
</evidence>
<evidence type="ECO:0000259" key="2">
    <source>
        <dbReference type="SMART" id="SM00062"/>
    </source>
</evidence>
<dbReference type="SMART" id="SM00062">
    <property type="entry name" value="PBPb"/>
    <property type="match status" value="1"/>
</dbReference>
<feature type="domain" description="Solute-binding protein family 3/N-terminal" evidence="2">
    <location>
        <begin position="36"/>
        <end position="261"/>
    </location>
</feature>
<dbReference type="RefSeq" id="WP_190480832.1">
    <property type="nucleotide sequence ID" value="NZ_JACOFT010000006.1"/>
</dbReference>
<dbReference type="PANTHER" id="PTHR35936:SF25">
    <property type="entry name" value="ABC TRANSPORTER SUBSTRATE-BINDING PROTEIN"/>
    <property type="match status" value="1"/>
</dbReference>
<dbReference type="SUPFAM" id="SSF53850">
    <property type="entry name" value="Periplasmic binding protein-like II"/>
    <property type="match status" value="1"/>
</dbReference>
<gene>
    <name evidence="3" type="ORF">H8K26_16020</name>
</gene>
<name>A0ABR6XJB8_9BURK</name>
<dbReference type="Gene3D" id="3.40.190.10">
    <property type="entry name" value="Periplasmic binding protein-like II"/>
    <property type="match status" value="2"/>
</dbReference>
<dbReference type="EMBL" id="JACOFT010000006">
    <property type="protein sequence ID" value="MBC3812951.1"/>
    <property type="molecule type" value="Genomic_DNA"/>
</dbReference>
<protein>
    <submittedName>
        <fullName evidence="3">Transporter substrate-binding domain-containing protein</fullName>
    </submittedName>
</protein>
<sequence>MHQKTDTNAKWTHRLLAIFFISLLAVSAIRTAKAETLVLAAADSRPTAYMENGKPAGLLVDIVTEAFRRAGYPIRIELKPWARCLSEARDGTVDGVFSSFKSPEREAFLSFTAIPVMTQVEALFVRTNSTIQFDGDLSKLAPVKIGVIQSTSYGEKIDGMINTGAWSNVSKTISIDSLVKMLAAERFDLAPSYRDVFLSAAKKAGVADKVRELSPSVESVPSYLAFNKKKDYSRIIVAFNKAMEEMKKDKTLDAMNDQYMK</sequence>
<reference evidence="3 4" key="1">
    <citation type="submission" date="2020-08" db="EMBL/GenBank/DDBJ databases">
        <title>Novel species isolated from subtropical streams in China.</title>
        <authorList>
            <person name="Lu H."/>
        </authorList>
    </citation>
    <scope>NUCLEOTIDE SEQUENCE [LARGE SCALE GENOMIC DNA]</scope>
    <source>
        <strain evidence="3 4">CCTCC AB 2015119</strain>
    </source>
</reference>
<dbReference type="Proteomes" id="UP000637632">
    <property type="component" value="Unassembled WGS sequence"/>
</dbReference>
<accession>A0ABR6XJB8</accession>
<evidence type="ECO:0000313" key="4">
    <source>
        <dbReference type="Proteomes" id="UP000637632"/>
    </source>
</evidence>
<proteinExistence type="predicted"/>
<evidence type="ECO:0000256" key="1">
    <source>
        <dbReference type="ARBA" id="ARBA00022729"/>
    </source>
</evidence>
<comment type="caution">
    <text evidence="3">The sequence shown here is derived from an EMBL/GenBank/DDBJ whole genome shotgun (WGS) entry which is preliminary data.</text>
</comment>
<dbReference type="PANTHER" id="PTHR35936">
    <property type="entry name" value="MEMBRANE-BOUND LYTIC MUREIN TRANSGLYCOSYLASE F"/>
    <property type="match status" value="1"/>
</dbReference>
<dbReference type="Pfam" id="PF00497">
    <property type="entry name" value="SBP_bac_3"/>
    <property type="match status" value="1"/>
</dbReference>
<organism evidence="3 4">
    <name type="scientific">Undibacterium aquatile</name>
    <dbReference type="NCBI Taxonomy" id="1537398"/>
    <lineage>
        <taxon>Bacteria</taxon>
        <taxon>Pseudomonadati</taxon>
        <taxon>Pseudomonadota</taxon>
        <taxon>Betaproteobacteria</taxon>
        <taxon>Burkholderiales</taxon>
        <taxon>Oxalobacteraceae</taxon>
        <taxon>Undibacterium</taxon>
    </lineage>
</organism>
<keyword evidence="1" id="KW-0732">Signal</keyword>
<keyword evidence="4" id="KW-1185">Reference proteome</keyword>